<reference evidence="1" key="1">
    <citation type="submission" date="2022-10" db="EMBL/GenBank/DDBJ databases">
        <authorList>
            <person name="Chen Y."/>
            <person name="Dougan E. K."/>
            <person name="Chan C."/>
            <person name="Rhodes N."/>
            <person name="Thang M."/>
        </authorList>
    </citation>
    <scope>NUCLEOTIDE SEQUENCE</scope>
</reference>
<sequence length="174" mass="18945">MSRQPAKRPELEIDIDEAEQLLALDQVALEKVKMKDADSQEPGSPTLLEWFQMTRTVKSCPASECGQSRDFSDVDNSVTETRAPSSTELLGCTPDHSPMAQKTKLSSQAAPFQPTTARWVAVPVRCVRPAQTQWFVPNAGSTGHAWGDCAPCAFFHTTGCVKGQSCSYCHLCGP</sequence>
<comment type="caution">
    <text evidence="1">The sequence shown here is derived from an EMBL/GenBank/DDBJ whole genome shotgun (WGS) entry which is preliminary data.</text>
</comment>
<name>A0A9P1GNJ9_9DINO</name>
<dbReference type="AlphaFoldDB" id="A0A9P1GNJ9"/>
<reference evidence="2" key="2">
    <citation type="submission" date="2024-04" db="EMBL/GenBank/DDBJ databases">
        <authorList>
            <person name="Chen Y."/>
            <person name="Shah S."/>
            <person name="Dougan E. K."/>
            <person name="Thang M."/>
            <person name="Chan C."/>
        </authorList>
    </citation>
    <scope>NUCLEOTIDE SEQUENCE [LARGE SCALE GENOMIC DNA]</scope>
</reference>
<dbReference type="Proteomes" id="UP001152797">
    <property type="component" value="Unassembled WGS sequence"/>
</dbReference>
<protein>
    <submittedName>
        <fullName evidence="3">C3H1-type domain-containing protein</fullName>
    </submittedName>
</protein>
<organism evidence="1">
    <name type="scientific">Cladocopium goreaui</name>
    <dbReference type="NCBI Taxonomy" id="2562237"/>
    <lineage>
        <taxon>Eukaryota</taxon>
        <taxon>Sar</taxon>
        <taxon>Alveolata</taxon>
        <taxon>Dinophyceae</taxon>
        <taxon>Suessiales</taxon>
        <taxon>Symbiodiniaceae</taxon>
        <taxon>Cladocopium</taxon>
    </lineage>
</organism>
<evidence type="ECO:0000313" key="2">
    <source>
        <dbReference type="EMBL" id="CAL1171509.1"/>
    </source>
</evidence>
<accession>A0A9P1GNJ9</accession>
<dbReference type="EMBL" id="CAMXCT030006678">
    <property type="protein sequence ID" value="CAL4805446.1"/>
    <property type="molecule type" value="Genomic_DNA"/>
</dbReference>
<keyword evidence="4" id="KW-1185">Reference proteome</keyword>
<evidence type="ECO:0000313" key="4">
    <source>
        <dbReference type="Proteomes" id="UP001152797"/>
    </source>
</evidence>
<dbReference type="OrthoDB" id="435529at2759"/>
<dbReference type="EMBL" id="CAMXCT020006678">
    <property type="protein sequence ID" value="CAL1171509.1"/>
    <property type="molecule type" value="Genomic_DNA"/>
</dbReference>
<gene>
    <name evidence="1" type="ORF">C1SCF055_LOCUS42729</name>
</gene>
<proteinExistence type="predicted"/>
<evidence type="ECO:0000313" key="1">
    <source>
        <dbReference type="EMBL" id="CAI4018134.1"/>
    </source>
</evidence>
<dbReference type="EMBL" id="CAMXCT010006678">
    <property type="protein sequence ID" value="CAI4018134.1"/>
    <property type="molecule type" value="Genomic_DNA"/>
</dbReference>
<evidence type="ECO:0000313" key="3">
    <source>
        <dbReference type="EMBL" id="CAL4805446.1"/>
    </source>
</evidence>